<protein>
    <submittedName>
        <fullName evidence="1">Uncharacterized protein</fullName>
    </submittedName>
</protein>
<sequence length="60" mass="6933">MPQRTAWYEDKIIPTLTVQARVRTHRGPSIRVMPSLSHPLTDAKHRSYTSAPTLDICRKF</sequence>
<comment type="caution">
    <text evidence="1">The sequence shown here is derived from an EMBL/GenBank/DDBJ whole genome shotgun (WGS) entry which is preliminary data.</text>
</comment>
<dbReference type="EMBL" id="VIEB01000024">
    <property type="protein sequence ID" value="TQE12008.1"/>
    <property type="molecule type" value="Genomic_DNA"/>
</dbReference>
<proteinExistence type="predicted"/>
<organism evidence="1 2">
    <name type="scientific">Malus baccata</name>
    <name type="common">Siberian crab apple</name>
    <name type="synonym">Pyrus baccata</name>
    <dbReference type="NCBI Taxonomy" id="106549"/>
    <lineage>
        <taxon>Eukaryota</taxon>
        <taxon>Viridiplantae</taxon>
        <taxon>Streptophyta</taxon>
        <taxon>Embryophyta</taxon>
        <taxon>Tracheophyta</taxon>
        <taxon>Spermatophyta</taxon>
        <taxon>Magnoliopsida</taxon>
        <taxon>eudicotyledons</taxon>
        <taxon>Gunneridae</taxon>
        <taxon>Pentapetalae</taxon>
        <taxon>rosids</taxon>
        <taxon>fabids</taxon>
        <taxon>Rosales</taxon>
        <taxon>Rosaceae</taxon>
        <taxon>Amygdaloideae</taxon>
        <taxon>Maleae</taxon>
        <taxon>Malus</taxon>
    </lineage>
</organism>
<accession>A0A540NLV6</accession>
<dbReference type="Proteomes" id="UP000315295">
    <property type="component" value="Unassembled WGS sequence"/>
</dbReference>
<gene>
    <name evidence="1" type="ORF">C1H46_002402</name>
</gene>
<reference evidence="1 2" key="1">
    <citation type="journal article" date="2019" name="G3 (Bethesda)">
        <title>Sequencing of a Wild Apple (Malus baccata) Genome Unravels the Differences Between Cultivated and Wild Apple Species Regarding Disease Resistance and Cold Tolerance.</title>
        <authorList>
            <person name="Chen X."/>
        </authorList>
    </citation>
    <scope>NUCLEOTIDE SEQUENCE [LARGE SCALE GENOMIC DNA]</scope>
    <source>
        <strain evidence="2">cv. Shandingzi</strain>
        <tissue evidence="1">Leaves</tissue>
    </source>
</reference>
<evidence type="ECO:0000313" key="1">
    <source>
        <dbReference type="EMBL" id="TQE12008.1"/>
    </source>
</evidence>
<evidence type="ECO:0000313" key="2">
    <source>
        <dbReference type="Proteomes" id="UP000315295"/>
    </source>
</evidence>
<name>A0A540NLV6_MALBA</name>
<keyword evidence="2" id="KW-1185">Reference proteome</keyword>
<dbReference type="AlphaFoldDB" id="A0A540NLV6"/>